<keyword evidence="2" id="KW-0378">Hydrolase</keyword>
<dbReference type="Proteomes" id="UP000500806">
    <property type="component" value="Chromosome"/>
</dbReference>
<dbReference type="GO" id="GO:0008408">
    <property type="term" value="F:3'-5' exonuclease activity"/>
    <property type="evidence" value="ECO:0007669"/>
    <property type="project" value="TreeGrafter"/>
</dbReference>
<keyword evidence="6" id="KW-1185">Reference proteome</keyword>
<evidence type="ECO:0000256" key="2">
    <source>
        <dbReference type="ARBA" id="ARBA00022801"/>
    </source>
</evidence>
<dbReference type="GO" id="GO:0003676">
    <property type="term" value="F:nucleic acid binding"/>
    <property type="evidence" value="ECO:0007669"/>
    <property type="project" value="InterPro"/>
</dbReference>
<evidence type="ECO:0000259" key="4">
    <source>
        <dbReference type="SMART" id="SM00479"/>
    </source>
</evidence>
<dbReference type="RefSeq" id="WP_173942968.1">
    <property type="nucleotide sequence ID" value="NZ_CBCSCD010000001.1"/>
</dbReference>
<dbReference type="Pfam" id="PF12843">
    <property type="entry name" value="QSregVF_b"/>
    <property type="match status" value="1"/>
</dbReference>
<reference evidence="5 6" key="1">
    <citation type="submission" date="2018-04" db="EMBL/GenBank/DDBJ databases">
        <title>Polynucleobacter sp. LimPoW16 genome.</title>
        <authorList>
            <person name="Hahn M.W."/>
        </authorList>
    </citation>
    <scope>NUCLEOTIDE SEQUENCE [LARGE SCALE GENOMIC DNA]</scope>
    <source>
        <strain evidence="5 6">LimPoW16</strain>
    </source>
</reference>
<dbReference type="SUPFAM" id="SSF53098">
    <property type="entry name" value="Ribonuclease H-like"/>
    <property type="match status" value="1"/>
</dbReference>
<organism evidence="5 6">
    <name type="scientific">Polynucleobacter antarcticus</name>
    <dbReference type="NCBI Taxonomy" id="1743162"/>
    <lineage>
        <taxon>Bacteria</taxon>
        <taxon>Pseudomonadati</taxon>
        <taxon>Pseudomonadota</taxon>
        <taxon>Betaproteobacteria</taxon>
        <taxon>Burkholderiales</taxon>
        <taxon>Burkholderiaceae</taxon>
        <taxon>Polynucleobacter</taxon>
    </lineage>
</organism>
<dbReference type="InterPro" id="IPR024530">
    <property type="entry name" value="QSregVF_b"/>
</dbReference>
<evidence type="ECO:0000313" key="6">
    <source>
        <dbReference type="Proteomes" id="UP000500806"/>
    </source>
</evidence>
<sequence>MPQAIIFDVEATDKTNAVIIEAASLDVISVNPLEVGNPWVQRYNPGKPISLGALATHHIMDEELVSCPPSSAFKLPADVQYIIGHNIDFDWEAIGSPEVKRICTLALARSLWPDLDSHTQSALLYYFERAGAREQLRNAHSALADVGICSKIVGQIINKLNPTSLDALWQMSEKARIPTTMPFGKHKGELISQVPSDYKQWMLRQDNVSAYLRKALEA</sequence>
<dbReference type="GO" id="GO:0006259">
    <property type="term" value="P:DNA metabolic process"/>
    <property type="evidence" value="ECO:0007669"/>
    <property type="project" value="UniProtKB-ARBA"/>
</dbReference>
<dbReference type="InterPro" id="IPR012337">
    <property type="entry name" value="RNaseH-like_sf"/>
</dbReference>
<dbReference type="SMART" id="SM00479">
    <property type="entry name" value="EXOIII"/>
    <property type="match status" value="1"/>
</dbReference>
<dbReference type="CDD" id="cd06127">
    <property type="entry name" value="DEDDh"/>
    <property type="match status" value="1"/>
</dbReference>
<dbReference type="KEGG" id="pani:DCO16_06895"/>
<keyword evidence="1" id="KW-0540">Nuclease</keyword>
<proteinExistence type="predicted"/>
<dbReference type="InterPro" id="IPR013520">
    <property type="entry name" value="Ribonucl_H"/>
</dbReference>
<feature type="domain" description="Exonuclease" evidence="4">
    <location>
        <begin position="3"/>
        <end position="162"/>
    </location>
</feature>
<name>A0A6M9PVM0_9BURK</name>
<evidence type="ECO:0000313" key="5">
    <source>
        <dbReference type="EMBL" id="QKM62805.1"/>
    </source>
</evidence>
<dbReference type="EMBL" id="CP028941">
    <property type="protein sequence ID" value="QKM62805.1"/>
    <property type="molecule type" value="Genomic_DNA"/>
</dbReference>
<dbReference type="InterPro" id="IPR036397">
    <property type="entry name" value="RNaseH_sf"/>
</dbReference>
<dbReference type="PANTHER" id="PTHR30231">
    <property type="entry name" value="DNA POLYMERASE III SUBUNIT EPSILON"/>
    <property type="match status" value="1"/>
</dbReference>
<dbReference type="PANTHER" id="PTHR30231:SF4">
    <property type="entry name" value="PROTEIN NEN2"/>
    <property type="match status" value="1"/>
</dbReference>
<dbReference type="AlphaFoldDB" id="A0A6M9PVM0"/>
<accession>A0A6M9PVM0</accession>
<gene>
    <name evidence="5" type="ORF">DCO16_06895</name>
</gene>
<evidence type="ECO:0000256" key="1">
    <source>
        <dbReference type="ARBA" id="ARBA00022722"/>
    </source>
</evidence>
<keyword evidence="3" id="KW-0269">Exonuclease</keyword>
<protein>
    <submittedName>
        <fullName evidence="5">DNA polymerase III subunit epsilon</fullName>
    </submittedName>
</protein>
<dbReference type="Gene3D" id="3.30.420.10">
    <property type="entry name" value="Ribonuclease H-like superfamily/Ribonuclease H"/>
    <property type="match status" value="1"/>
</dbReference>
<evidence type="ECO:0000256" key="3">
    <source>
        <dbReference type="ARBA" id="ARBA00022839"/>
    </source>
</evidence>